<organism evidence="13 14">
    <name type="scientific">Cyphomyrmex costatus</name>
    <dbReference type="NCBI Taxonomy" id="456900"/>
    <lineage>
        <taxon>Eukaryota</taxon>
        <taxon>Metazoa</taxon>
        <taxon>Ecdysozoa</taxon>
        <taxon>Arthropoda</taxon>
        <taxon>Hexapoda</taxon>
        <taxon>Insecta</taxon>
        <taxon>Pterygota</taxon>
        <taxon>Neoptera</taxon>
        <taxon>Endopterygota</taxon>
        <taxon>Hymenoptera</taxon>
        <taxon>Apocrita</taxon>
        <taxon>Aculeata</taxon>
        <taxon>Formicoidea</taxon>
        <taxon>Formicidae</taxon>
        <taxon>Myrmicinae</taxon>
        <taxon>Cyphomyrmex</taxon>
    </lineage>
</organism>
<dbReference type="SMART" id="SM00355">
    <property type="entry name" value="ZnF_C2H2"/>
    <property type="match status" value="15"/>
</dbReference>
<feature type="domain" description="C2H2-type" evidence="12">
    <location>
        <begin position="192"/>
        <end position="220"/>
    </location>
</feature>
<keyword evidence="7" id="KW-0805">Transcription regulation</keyword>
<evidence type="ECO:0000256" key="3">
    <source>
        <dbReference type="ARBA" id="ARBA00022723"/>
    </source>
</evidence>
<gene>
    <name evidence="13" type="ORF">ALC62_13488</name>
</gene>
<evidence type="ECO:0000256" key="8">
    <source>
        <dbReference type="ARBA" id="ARBA00023125"/>
    </source>
</evidence>
<dbReference type="FunFam" id="3.30.160.60:FF:001498">
    <property type="entry name" value="Zinc finger protein 404"/>
    <property type="match status" value="1"/>
</dbReference>
<dbReference type="PANTHER" id="PTHR24384:SF189">
    <property type="entry name" value="C2H2-TYPE DOMAIN-CONTAINING PROTEIN-RELATED"/>
    <property type="match status" value="1"/>
</dbReference>
<accession>A0A151K2J0</accession>
<dbReference type="PANTHER" id="PTHR24384">
    <property type="entry name" value="FINGER PUTATIVE TRANSCRIPTION FACTOR FAMILY-RELATED"/>
    <property type="match status" value="1"/>
</dbReference>
<evidence type="ECO:0000259" key="12">
    <source>
        <dbReference type="PROSITE" id="PS50157"/>
    </source>
</evidence>
<sequence length="552" mass="66065">MILKHNDDERFKSNKDLYAGGVLHKCGTCTKEFKNKSCFLRHERTHIGEKPHQCEFCKYKSKYKKTLRQHVVAKHNNDERFKSNKDLYTGGVSYKCKMCNKEFVDKSKLHMHERTHTGEKPYQCEFCVAKFGYKEVLRQHVVAKHYNDERFKSNKDLYTEGVSYKCKTCNKEFKNKTNCHKHERIHTSEKPYQCEFCENKFRYKKTLRQHVVAKHNNDERFKSNKDLYTRGVSYKCKTCNKEFKKKSNFHMHERTHTGEKPYQCEFCVGKFGYKKTLIQHMVTKHNNDERFKFNKDLYTGGVSYKCKTCNKEFMDKTNCHRHERIHTGEKPYQCEFCVDKFGYKEGLTQHVMTKHNNDERFKSNKDLYTGGVSYKCKTCNKEFINNSKLHMHERTHTGEKPYQCEFCVAKFGNKVVLRQHMVAKHNNDERFKSNKDLYAGGVSYKCKTCNKEFKNKTHLRSHERIHTGEKPYQCEFCRYKFRLKVQLSNHMILKHNDDERFKSNKDLYAGGVLHKCGTCTKEFKFKSCFLRHERTHTGKKPYECEFCKYKCR</sequence>
<feature type="domain" description="C2H2-type" evidence="12">
    <location>
        <begin position="444"/>
        <end position="471"/>
    </location>
</feature>
<protein>
    <recommendedName>
        <fullName evidence="12">C2H2-type domain-containing protein</fullName>
    </recommendedName>
</protein>
<feature type="domain" description="C2H2-type" evidence="12">
    <location>
        <begin position="374"/>
        <end position="401"/>
    </location>
</feature>
<feature type="domain" description="C2H2-type" evidence="12">
    <location>
        <begin position="122"/>
        <end position="150"/>
    </location>
</feature>
<keyword evidence="9" id="KW-0804">Transcription</keyword>
<keyword evidence="8" id="KW-0238">DNA-binding</keyword>
<feature type="domain" description="C2H2-type" evidence="12">
    <location>
        <begin position="164"/>
        <end position="191"/>
    </location>
</feature>
<evidence type="ECO:0000256" key="4">
    <source>
        <dbReference type="ARBA" id="ARBA00022737"/>
    </source>
</evidence>
<dbReference type="Gene3D" id="3.30.160.60">
    <property type="entry name" value="Classic Zinc Finger"/>
    <property type="match status" value="14"/>
</dbReference>
<evidence type="ECO:0000313" key="14">
    <source>
        <dbReference type="Proteomes" id="UP000078542"/>
    </source>
</evidence>
<keyword evidence="5 11" id="KW-0863">Zinc-finger</keyword>
<keyword evidence="14" id="KW-1185">Reference proteome</keyword>
<dbReference type="GO" id="GO:0008270">
    <property type="term" value="F:zinc ion binding"/>
    <property type="evidence" value="ECO:0007669"/>
    <property type="project" value="UniProtKB-KW"/>
</dbReference>
<evidence type="ECO:0000256" key="9">
    <source>
        <dbReference type="ARBA" id="ARBA00023163"/>
    </source>
</evidence>
<evidence type="ECO:0000256" key="1">
    <source>
        <dbReference type="ARBA" id="ARBA00004123"/>
    </source>
</evidence>
<name>A0A151K2J0_9HYME</name>
<comment type="similarity">
    <text evidence="2">Belongs to the krueppel C2H2-type zinc-finger protein family.</text>
</comment>
<dbReference type="Pfam" id="PF00096">
    <property type="entry name" value="zf-C2H2"/>
    <property type="match status" value="4"/>
</dbReference>
<dbReference type="GO" id="GO:0005634">
    <property type="term" value="C:nucleus"/>
    <property type="evidence" value="ECO:0007669"/>
    <property type="project" value="UniProtKB-SubCell"/>
</dbReference>
<proteinExistence type="inferred from homology"/>
<keyword evidence="3" id="KW-0479">Metal-binding</keyword>
<feature type="domain" description="C2H2-type" evidence="12">
    <location>
        <begin position="514"/>
        <end position="541"/>
    </location>
</feature>
<comment type="caution">
    <text evidence="13">The sequence shown here is derived from an EMBL/GenBank/DDBJ whole genome shotgun (WGS) entry which is preliminary data.</text>
</comment>
<comment type="subcellular location">
    <subcellularLocation>
        <location evidence="1">Nucleus</location>
    </subcellularLocation>
</comment>
<feature type="domain" description="C2H2-type" evidence="12">
    <location>
        <begin position="304"/>
        <end position="331"/>
    </location>
</feature>
<dbReference type="Proteomes" id="UP000078542">
    <property type="component" value="Unassembled WGS sequence"/>
</dbReference>
<evidence type="ECO:0000256" key="2">
    <source>
        <dbReference type="ARBA" id="ARBA00006991"/>
    </source>
</evidence>
<feature type="domain" description="C2H2-type" evidence="12">
    <location>
        <begin position="94"/>
        <end position="121"/>
    </location>
</feature>
<keyword evidence="10" id="KW-0539">Nucleus</keyword>
<feature type="domain" description="C2H2-type" evidence="12">
    <location>
        <begin position="402"/>
        <end position="430"/>
    </location>
</feature>
<evidence type="ECO:0000256" key="10">
    <source>
        <dbReference type="ARBA" id="ARBA00023242"/>
    </source>
</evidence>
<dbReference type="InterPro" id="IPR050752">
    <property type="entry name" value="C2H2-ZF_domain"/>
</dbReference>
<reference evidence="13 14" key="1">
    <citation type="submission" date="2016-03" db="EMBL/GenBank/DDBJ databases">
        <title>Cyphomyrmex costatus WGS genome.</title>
        <authorList>
            <person name="Nygaard S."/>
            <person name="Hu H."/>
            <person name="Boomsma J."/>
            <person name="Zhang G."/>
        </authorList>
    </citation>
    <scope>NUCLEOTIDE SEQUENCE [LARGE SCALE GENOMIC DNA]</scope>
    <source>
        <strain evidence="13">MS0001</strain>
        <tissue evidence="13">Whole body</tissue>
    </source>
</reference>
<dbReference type="FunFam" id="3.30.160.60:FF:001818">
    <property type="entry name" value="GDNF-inducible zinc finger protein 1 isoform X1"/>
    <property type="match status" value="2"/>
</dbReference>
<dbReference type="STRING" id="456900.A0A151K2J0"/>
<feature type="domain" description="C2H2-type" evidence="12">
    <location>
        <begin position="234"/>
        <end position="261"/>
    </location>
</feature>
<dbReference type="FunFam" id="3.30.160.60:FF:000193">
    <property type="entry name" value="Zinc finger protein 300"/>
    <property type="match status" value="2"/>
</dbReference>
<evidence type="ECO:0000256" key="11">
    <source>
        <dbReference type="PROSITE-ProRule" id="PRU00042"/>
    </source>
</evidence>
<feature type="domain" description="C2H2-type" evidence="12">
    <location>
        <begin position="262"/>
        <end position="290"/>
    </location>
</feature>
<evidence type="ECO:0000256" key="7">
    <source>
        <dbReference type="ARBA" id="ARBA00023015"/>
    </source>
</evidence>
<dbReference type="GO" id="GO:0000981">
    <property type="term" value="F:DNA-binding transcription factor activity, RNA polymerase II-specific"/>
    <property type="evidence" value="ECO:0007669"/>
    <property type="project" value="TreeGrafter"/>
</dbReference>
<feature type="domain" description="C2H2-type" evidence="12">
    <location>
        <begin position="24"/>
        <end position="51"/>
    </location>
</feature>
<dbReference type="GO" id="GO:0000978">
    <property type="term" value="F:RNA polymerase II cis-regulatory region sequence-specific DNA binding"/>
    <property type="evidence" value="ECO:0007669"/>
    <property type="project" value="TreeGrafter"/>
</dbReference>
<dbReference type="InterPro" id="IPR013087">
    <property type="entry name" value="Znf_C2H2_type"/>
</dbReference>
<feature type="domain" description="C2H2-type" evidence="12">
    <location>
        <begin position="472"/>
        <end position="500"/>
    </location>
</feature>
<dbReference type="PROSITE" id="PS00028">
    <property type="entry name" value="ZINC_FINGER_C2H2_1"/>
    <property type="match status" value="14"/>
</dbReference>
<feature type="domain" description="C2H2-type" evidence="12">
    <location>
        <begin position="332"/>
        <end position="360"/>
    </location>
</feature>
<dbReference type="SUPFAM" id="SSF57667">
    <property type="entry name" value="beta-beta-alpha zinc fingers"/>
    <property type="match status" value="8"/>
</dbReference>
<dbReference type="PROSITE" id="PS50157">
    <property type="entry name" value="ZINC_FINGER_C2H2_2"/>
    <property type="match status" value="14"/>
</dbReference>
<dbReference type="FunFam" id="3.30.160.60:FF:000065">
    <property type="entry name" value="B-cell CLL/lymphoma 6, member B"/>
    <property type="match status" value="1"/>
</dbReference>
<keyword evidence="4" id="KW-0677">Repeat</keyword>
<evidence type="ECO:0000256" key="6">
    <source>
        <dbReference type="ARBA" id="ARBA00022833"/>
    </source>
</evidence>
<keyword evidence="6" id="KW-0862">Zinc</keyword>
<dbReference type="EMBL" id="LKEX01023690">
    <property type="protein sequence ID" value="KYN50339.1"/>
    <property type="molecule type" value="Genomic_DNA"/>
</dbReference>
<dbReference type="InterPro" id="IPR036236">
    <property type="entry name" value="Znf_C2H2_sf"/>
</dbReference>
<evidence type="ECO:0000256" key="5">
    <source>
        <dbReference type="ARBA" id="ARBA00022771"/>
    </source>
</evidence>
<dbReference type="AlphaFoldDB" id="A0A151K2J0"/>
<evidence type="ECO:0000313" key="13">
    <source>
        <dbReference type="EMBL" id="KYN50339.1"/>
    </source>
</evidence>